<dbReference type="Proteomes" id="UP000559598">
    <property type="component" value="Unassembled WGS sequence"/>
</dbReference>
<comment type="caution">
    <text evidence="1">The sequence shown here is derived from an EMBL/GenBank/DDBJ whole genome shotgun (WGS) entry which is preliminary data.</text>
</comment>
<evidence type="ECO:0000313" key="1">
    <source>
        <dbReference type="EMBL" id="MBB4072954.1"/>
    </source>
</evidence>
<sequence length="34" mass="3889">MKPIHVPPKEGTERITPMALGARHESEILYFLIL</sequence>
<gene>
    <name evidence="1" type="ORF">GGR02_000715</name>
</gene>
<dbReference type="EMBL" id="JACIDE010000004">
    <property type="protein sequence ID" value="MBB4072954.1"/>
    <property type="molecule type" value="Genomic_DNA"/>
</dbReference>
<accession>A0A840DIT1</accession>
<reference evidence="1 2" key="1">
    <citation type="submission" date="2020-08" db="EMBL/GenBank/DDBJ databases">
        <title>Genomic Encyclopedia of Type Strains, Phase IV (KMG-IV): sequencing the most valuable type-strain genomes for metagenomic binning, comparative biology and taxonomic classification.</title>
        <authorList>
            <person name="Goeker M."/>
        </authorList>
    </citation>
    <scope>NUCLEOTIDE SEQUENCE [LARGE SCALE GENOMIC DNA]</scope>
    <source>
        <strain evidence="1 2">DSM 17075</strain>
    </source>
</reference>
<keyword evidence="2" id="KW-1185">Reference proteome</keyword>
<proteinExistence type="predicted"/>
<protein>
    <submittedName>
        <fullName evidence="1">Uncharacterized protein</fullName>
    </submittedName>
</protein>
<name>A0A840DIT1_9BACL</name>
<organism evidence="1 2">
    <name type="scientific">Anoxybacteroides voinovskiense</name>
    <dbReference type="NCBI Taxonomy" id="230470"/>
    <lineage>
        <taxon>Bacteria</taxon>
        <taxon>Bacillati</taxon>
        <taxon>Bacillota</taxon>
        <taxon>Bacilli</taxon>
        <taxon>Bacillales</taxon>
        <taxon>Anoxybacillaceae</taxon>
        <taxon>Anoxybacteroides</taxon>
    </lineage>
</organism>
<evidence type="ECO:0000313" key="2">
    <source>
        <dbReference type="Proteomes" id="UP000559598"/>
    </source>
</evidence>
<dbReference type="AlphaFoldDB" id="A0A840DIT1"/>